<dbReference type="Proteomes" id="UP000789525">
    <property type="component" value="Unassembled WGS sequence"/>
</dbReference>
<evidence type="ECO:0000313" key="1">
    <source>
        <dbReference type="EMBL" id="CAG8629932.1"/>
    </source>
</evidence>
<reference evidence="1" key="1">
    <citation type="submission" date="2021-06" db="EMBL/GenBank/DDBJ databases">
        <authorList>
            <person name="Kallberg Y."/>
            <person name="Tangrot J."/>
            <person name="Rosling A."/>
        </authorList>
    </citation>
    <scope>NUCLEOTIDE SEQUENCE</scope>
    <source>
        <strain evidence="1">CL356</strain>
    </source>
</reference>
<proteinExistence type="predicted"/>
<feature type="non-terminal residue" evidence="1">
    <location>
        <position position="624"/>
    </location>
</feature>
<accession>A0ACA9N3J2</accession>
<name>A0ACA9N3J2_9GLOM</name>
<organism evidence="1 2">
    <name type="scientific">Acaulospora colombiana</name>
    <dbReference type="NCBI Taxonomy" id="27376"/>
    <lineage>
        <taxon>Eukaryota</taxon>
        <taxon>Fungi</taxon>
        <taxon>Fungi incertae sedis</taxon>
        <taxon>Mucoromycota</taxon>
        <taxon>Glomeromycotina</taxon>
        <taxon>Glomeromycetes</taxon>
        <taxon>Diversisporales</taxon>
        <taxon>Acaulosporaceae</taxon>
        <taxon>Acaulospora</taxon>
    </lineage>
</organism>
<feature type="non-terminal residue" evidence="1">
    <location>
        <position position="1"/>
    </location>
</feature>
<gene>
    <name evidence="1" type="ORF">ACOLOM_LOCUS7599</name>
</gene>
<sequence length="624" mass="71406">SQEIEPSLRRSTRHRRVVNQQGYIPTVEAVPLRGDIPLRDVSSPKRSYQFSLPSLLREKKQREKSGYNIQALELAIQDNMLDEVMEDPFDYNRSEISASIWEENTKFEHLQQIFEEDDMMDPDHYVEFFENSSKLDSHRPSLRTPRMAKNSAFLLISLAVSDDERLRDILCSHWIPQQYEMGLDLSPQVIAWLLQLVAFEQDAVIVEGASQNLKRLTEISVNVDCCQIRRAIIVILRLSLDSRLTSISGEVEKVIDSLLQSIHEDDWNSQVKLVCEDIISTCRNDTQFKVAILENLPASSRGRLVRRLLSFYSLFSSVDSSNFSFAKIDVSKPLNLDLLLDLFSDEVTIFKIRGDTNYKELYHNVIILGYTLDDSIQMSSEKDVVEIIIRNLRNLHGKIVDMRAAFMDRTKRTDHKNMSARYLYKNTEIPLESFTSIGDPVEHKLPAESFLGDFDSEAVVDELATQGSVYHSETDQACYIAWRVIESGCVLELRRFLIPSQGATINQPGASSLPVRFRFSAAILPHVTFFTDPATRVLRCIVLISCGVLYRLDLPLGTLFTKNLPPNFYRRFKVMLLQGKTPFMVHAVDYDNIVISSKEGTIIYLKHQPMPHFNALGAIEHTNE</sequence>
<evidence type="ECO:0000313" key="2">
    <source>
        <dbReference type="Proteomes" id="UP000789525"/>
    </source>
</evidence>
<protein>
    <submittedName>
        <fullName evidence="1">12086_t:CDS:1</fullName>
    </submittedName>
</protein>
<keyword evidence="2" id="KW-1185">Reference proteome</keyword>
<comment type="caution">
    <text evidence="1">The sequence shown here is derived from an EMBL/GenBank/DDBJ whole genome shotgun (WGS) entry which is preliminary data.</text>
</comment>
<dbReference type="EMBL" id="CAJVPT010017928">
    <property type="protein sequence ID" value="CAG8629932.1"/>
    <property type="molecule type" value="Genomic_DNA"/>
</dbReference>